<dbReference type="PRINTS" id="PR00480">
    <property type="entry name" value="ASTACIN"/>
</dbReference>
<evidence type="ECO:0000256" key="2">
    <source>
        <dbReference type="ARBA" id="ARBA00022723"/>
    </source>
</evidence>
<dbReference type="InterPro" id="IPR002083">
    <property type="entry name" value="MATH/TRAF_dom"/>
</dbReference>
<keyword evidence="9" id="KW-0325">Glycoprotein</keyword>
<evidence type="ECO:0000259" key="12">
    <source>
        <dbReference type="PROSITE" id="PS50060"/>
    </source>
</evidence>
<evidence type="ECO:0000256" key="8">
    <source>
        <dbReference type="ARBA" id="ARBA00023157"/>
    </source>
</evidence>
<accession>A0A8C5ENB9</accession>
<evidence type="ECO:0000259" key="13">
    <source>
        <dbReference type="PROSITE" id="PS51864"/>
    </source>
</evidence>
<keyword evidence="5 10" id="KW-0862">Zinc</keyword>
<dbReference type="Gene3D" id="2.60.120.200">
    <property type="match status" value="1"/>
</dbReference>
<feature type="signal peptide" evidence="11">
    <location>
        <begin position="1"/>
        <end position="18"/>
    </location>
</feature>
<dbReference type="Pfam" id="PF00629">
    <property type="entry name" value="MAM"/>
    <property type="match status" value="1"/>
</dbReference>
<name>A0A8C5ENB9_GOUWI</name>
<dbReference type="GO" id="GO:0016020">
    <property type="term" value="C:membrane"/>
    <property type="evidence" value="ECO:0007669"/>
    <property type="project" value="InterPro"/>
</dbReference>
<evidence type="ECO:0000313" key="15">
    <source>
        <dbReference type="Proteomes" id="UP000694680"/>
    </source>
</evidence>
<dbReference type="SUPFAM" id="SSF49599">
    <property type="entry name" value="TRAF domain-like"/>
    <property type="match status" value="1"/>
</dbReference>
<reference evidence="14" key="1">
    <citation type="submission" date="2020-06" db="EMBL/GenBank/DDBJ databases">
        <authorList>
            <consortium name="Wellcome Sanger Institute Data Sharing"/>
        </authorList>
    </citation>
    <scope>NUCLEOTIDE SEQUENCE [LARGE SCALE GENOMIC DNA]</scope>
</reference>
<organism evidence="14 15">
    <name type="scientific">Gouania willdenowi</name>
    <name type="common">Blunt-snouted clingfish</name>
    <name type="synonym">Lepadogaster willdenowi</name>
    <dbReference type="NCBI Taxonomy" id="441366"/>
    <lineage>
        <taxon>Eukaryota</taxon>
        <taxon>Metazoa</taxon>
        <taxon>Chordata</taxon>
        <taxon>Craniata</taxon>
        <taxon>Vertebrata</taxon>
        <taxon>Euteleostomi</taxon>
        <taxon>Actinopterygii</taxon>
        <taxon>Neopterygii</taxon>
        <taxon>Teleostei</taxon>
        <taxon>Neoteleostei</taxon>
        <taxon>Acanthomorphata</taxon>
        <taxon>Ovalentaria</taxon>
        <taxon>Blenniimorphae</taxon>
        <taxon>Blenniiformes</taxon>
        <taxon>Gobiesocoidei</taxon>
        <taxon>Gobiesocidae</taxon>
        <taxon>Gobiesocinae</taxon>
        <taxon>Gouania</taxon>
    </lineage>
</organism>
<evidence type="ECO:0000256" key="4">
    <source>
        <dbReference type="ARBA" id="ARBA00022801"/>
    </source>
</evidence>
<dbReference type="Pfam" id="PF01400">
    <property type="entry name" value="Astacin"/>
    <property type="match status" value="1"/>
</dbReference>
<evidence type="ECO:0000256" key="10">
    <source>
        <dbReference type="PROSITE-ProRule" id="PRU01211"/>
    </source>
</evidence>
<reference evidence="14" key="3">
    <citation type="submission" date="2025-09" db="UniProtKB">
        <authorList>
            <consortium name="Ensembl"/>
        </authorList>
    </citation>
    <scope>IDENTIFICATION</scope>
</reference>
<dbReference type="EC" id="3.4.24.-" evidence="11"/>
<gene>
    <name evidence="14" type="primary">LOC114478194</name>
</gene>
<dbReference type="GeneID" id="114478194"/>
<feature type="domain" description="MAM" evidence="12">
    <location>
        <begin position="262"/>
        <end position="430"/>
    </location>
</feature>
<reference evidence="14" key="2">
    <citation type="submission" date="2025-08" db="UniProtKB">
        <authorList>
            <consortium name="Ensembl"/>
        </authorList>
    </citation>
    <scope>IDENTIFICATION</scope>
</reference>
<keyword evidence="1 10" id="KW-0645">Protease</keyword>
<keyword evidence="8" id="KW-1015">Disulfide bond</keyword>
<evidence type="ECO:0000256" key="1">
    <source>
        <dbReference type="ARBA" id="ARBA00022670"/>
    </source>
</evidence>
<evidence type="ECO:0000313" key="14">
    <source>
        <dbReference type="Ensembl" id="ENSGWIP00000023632.1"/>
    </source>
</evidence>
<evidence type="ECO:0000256" key="11">
    <source>
        <dbReference type="RuleBase" id="RU361183"/>
    </source>
</evidence>
<dbReference type="GO" id="GO:0006508">
    <property type="term" value="P:proteolysis"/>
    <property type="evidence" value="ECO:0007669"/>
    <property type="project" value="UniProtKB-KW"/>
</dbReference>
<evidence type="ECO:0000256" key="3">
    <source>
        <dbReference type="ARBA" id="ARBA00022729"/>
    </source>
</evidence>
<evidence type="ECO:0000256" key="7">
    <source>
        <dbReference type="ARBA" id="ARBA00023145"/>
    </source>
</evidence>
<feature type="binding site" evidence="10">
    <location>
        <position position="155"/>
    </location>
    <ligand>
        <name>Zn(2+)</name>
        <dbReference type="ChEBI" id="CHEBI:29105"/>
        <note>catalytic</note>
    </ligand>
</feature>
<dbReference type="InterPro" id="IPR001506">
    <property type="entry name" value="Peptidase_M12A"/>
</dbReference>
<feature type="domain" description="Peptidase M12A" evidence="13">
    <location>
        <begin position="61"/>
        <end position="255"/>
    </location>
</feature>
<feature type="binding site" evidence="10">
    <location>
        <position position="161"/>
    </location>
    <ligand>
        <name>Zn(2+)</name>
        <dbReference type="ChEBI" id="CHEBI:29105"/>
        <note>catalytic</note>
    </ligand>
</feature>
<dbReference type="SUPFAM" id="SSF55486">
    <property type="entry name" value="Metalloproteases ('zincins'), catalytic domain"/>
    <property type="match status" value="1"/>
</dbReference>
<protein>
    <recommendedName>
        <fullName evidence="11">Metalloendopeptidase</fullName>
        <ecNumber evidence="11">3.4.24.-</ecNumber>
    </recommendedName>
</protein>
<dbReference type="Gene3D" id="2.60.210.10">
    <property type="entry name" value="Apoptosis, Tumor Necrosis Factor Receptor Associated Protein 2, Chain A"/>
    <property type="match status" value="1"/>
</dbReference>
<evidence type="ECO:0000256" key="9">
    <source>
        <dbReference type="ARBA" id="ARBA00023180"/>
    </source>
</evidence>
<dbReference type="RefSeq" id="XP_028326875.1">
    <property type="nucleotide sequence ID" value="XM_028471074.1"/>
</dbReference>
<sequence length="622" mass="71411">MMYNCIIVVLCTLHLVMSHDPMWIEMEVGNEQEAPEINEGLEFFEGDIVKDAETRRRFARNAVVPPKVLWDIPVPVKFEDSLDLNTKAVILQAFDHFRLKTCIDFKVRDDEEWYLSARKNGGCYSYVSRRIKDGQVVSIGLGCERLGTVEHEFIHALGLFHEQSRYDRDDYINIMWDNIQYGEKRNFFKLTPQTSTTFGAPYDYESVMHYGRRFFTKNYADTIVTKDPDYQDKIGQRNEMSPWDVYKVNRLYNCTTTTYSTSTCHFTKADICGMKTCEKGSIEGWKRVGSAAGGPDIDSTTMDRSPGFFMHASTALGDEGDSAWLETTTLTPTRKCHIQCLQFYYYNSGSQTDQLNIWIREFTDGDDSTETLHLMDSITGPQTSVWKFHTVSLYAENPFQVVFEVRKGNENSTGGYSIDDMYLSEAECPNNVWQIDNFEELLTTSDFMTYLHSPRFYSYEGYAYQLIISLQESFFGIGFRLVAGRYDFKLKWPLNKRQVNIIMVDQNPDPKLHVSKQMTFTTDASKIYNNPSIYGKPFIRNGKLVLENPGFGSSLFLNLKQIRDHNFLKGGAAVFLSSITDISSLEYQDYLPCPKRDNNKSIKIYEDTVNIGSCSNGALVQS</sequence>
<comment type="cofactor">
    <cofactor evidence="10 11">
        <name>Zn(2+)</name>
        <dbReference type="ChEBI" id="CHEBI:29105"/>
    </cofactor>
    <text evidence="10 11">Binds 1 zinc ion per subunit.</text>
</comment>
<proteinExistence type="predicted"/>
<dbReference type="FunFam" id="3.40.390.10:FF:000015">
    <property type="entry name" value="Meprin A subunit"/>
    <property type="match status" value="1"/>
</dbReference>
<dbReference type="PROSITE" id="PS50060">
    <property type="entry name" value="MAM_2"/>
    <property type="match status" value="1"/>
</dbReference>
<keyword evidence="6 10" id="KW-0482">Metalloprotease</keyword>
<keyword evidence="2 10" id="KW-0479">Metal-binding</keyword>
<comment type="caution">
    <text evidence="10">Lacks conserved residue(s) required for the propagation of feature annotation.</text>
</comment>
<dbReference type="InterPro" id="IPR006026">
    <property type="entry name" value="Peptidase_Metallo"/>
</dbReference>
<dbReference type="GO" id="GO:0004222">
    <property type="term" value="F:metalloendopeptidase activity"/>
    <property type="evidence" value="ECO:0007669"/>
    <property type="project" value="UniProtKB-UniRule"/>
</dbReference>
<dbReference type="PANTHER" id="PTHR10127:SF903">
    <property type="entry name" value="MEPRIN A SUBUNIT"/>
    <property type="match status" value="1"/>
</dbReference>
<dbReference type="CDD" id="cd06263">
    <property type="entry name" value="MAM"/>
    <property type="match status" value="1"/>
</dbReference>
<dbReference type="InterPro" id="IPR013320">
    <property type="entry name" value="ConA-like_dom_sf"/>
</dbReference>
<keyword evidence="15" id="KW-1185">Reference proteome</keyword>
<dbReference type="InterPro" id="IPR000998">
    <property type="entry name" value="MAM_dom"/>
</dbReference>
<dbReference type="SUPFAM" id="SSF49899">
    <property type="entry name" value="Concanavalin A-like lectins/glucanases"/>
    <property type="match status" value="1"/>
</dbReference>
<feature type="active site" evidence="10">
    <location>
        <position position="152"/>
    </location>
</feature>
<keyword evidence="7" id="KW-0865">Zymogen</keyword>
<feature type="chain" id="PRO_5034599139" description="Metalloendopeptidase" evidence="11">
    <location>
        <begin position="19"/>
        <end position="622"/>
    </location>
</feature>
<dbReference type="SMART" id="SM00235">
    <property type="entry name" value="ZnMc"/>
    <property type="match status" value="1"/>
</dbReference>
<dbReference type="OrthoDB" id="291007at2759"/>
<evidence type="ECO:0000256" key="5">
    <source>
        <dbReference type="ARBA" id="ARBA00022833"/>
    </source>
</evidence>
<dbReference type="SMART" id="SM00137">
    <property type="entry name" value="MAM"/>
    <property type="match status" value="1"/>
</dbReference>
<dbReference type="InterPro" id="IPR008974">
    <property type="entry name" value="TRAF-like"/>
</dbReference>
<evidence type="ECO:0000256" key="6">
    <source>
        <dbReference type="ARBA" id="ARBA00023049"/>
    </source>
</evidence>
<dbReference type="InterPro" id="IPR024079">
    <property type="entry name" value="MetalloPept_cat_dom_sf"/>
</dbReference>
<dbReference type="Ensembl" id="ENSGWIT00000025881.1">
    <property type="protein sequence ID" value="ENSGWIP00000023632.1"/>
    <property type="gene ID" value="ENSGWIG00000012604.1"/>
</dbReference>
<dbReference type="Gene3D" id="3.40.390.10">
    <property type="entry name" value="Collagenase (Catalytic Domain)"/>
    <property type="match status" value="1"/>
</dbReference>
<keyword evidence="4 10" id="KW-0378">Hydrolase</keyword>
<dbReference type="AlphaFoldDB" id="A0A8C5ENB9"/>
<dbReference type="GO" id="GO:0008270">
    <property type="term" value="F:zinc ion binding"/>
    <property type="evidence" value="ECO:0007669"/>
    <property type="project" value="UniProtKB-UniRule"/>
</dbReference>
<feature type="binding site" evidence="10">
    <location>
        <position position="151"/>
    </location>
    <ligand>
        <name>Zn(2+)</name>
        <dbReference type="ChEBI" id="CHEBI:29105"/>
        <note>catalytic</note>
    </ligand>
</feature>
<dbReference type="Proteomes" id="UP000694680">
    <property type="component" value="Chromosome 16"/>
</dbReference>
<dbReference type="PRINTS" id="PR00020">
    <property type="entry name" value="MAMDOMAIN"/>
</dbReference>
<dbReference type="Pfam" id="PF22486">
    <property type="entry name" value="MATH_2"/>
    <property type="match status" value="1"/>
</dbReference>
<keyword evidence="3 11" id="KW-0732">Signal</keyword>
<dbReference type="PROSITE" id="PS51864">
    <property type="entry name" value="ASTACIN"/>
    <property type="match status" value="1"/>
</dbReference>
<dbReference type="PANTHER" id="PTHR10127">
    <property type="entry name" value="DISCOIDIN, CUB, EGF, LAMININ , AND ZINC METALLOPROTEASE DOMAIN CONTAINING"/>
    <property type="match status" value="1"/>
</dbReference>